<name>A0A5M6I864_9PROT</name>
<sequence>MIDERLRPIARRPARPNRIPYTTIELDAAINEIVGHTRAANVRACVPSPRLDLLSMAADLAFMNARTSPAVEVVRQALRDLKSDEGALKPEAAE</sequence>
<reference evidence="1 2" key="1">
    <citation type="submission" date="2019-09" db="EMBL/GenBank/DDBJ databases">
        <title>Genome sequence of Roseospira marina, one of the more divergent members of the non-sulfur purple photosynthetic bacterial family, the Rhodospirillaceae.</title>
        <authorList>
            <person name="Meyer T."/>
            <person name="Kyndt J."/>
        </authorList>
    </citation>
    <scope>NUCLEOTIDE SEQUENCE [LARGE SCALE GENOMIC DNA]</scope>
    <source>
        <strain evidence="1 2">DSM 15113</strain>
    </source>
</reference>
<dbReference type="RefSeq" id="WP_150063473.1">
    <property type="nucleotide sequence ID" value="NZ_JACHII010000014.1"/>
</dbReference>
<protein>
    <submittedName>
        <fullName evidence="1">Uncharacterized protein</fullName>
    </submittedName>
</protein>
<dbReference type="EMBL" id="VWPJ01000018">
    <property type="protein sequence ID" value="KAA5604381.1"/>
    <property type="molecule type" value="Genomic_DNA"/>
</dbReference>
<dbReference type="Proteomes" id="UP000324065">
    <property type="component" value="Unassembled WGS sequence"/>
</dbReference>
<dbReference type="AlphaFoldDB" id="A0A5M6I864"/>
<comment type="caution">
    <text evidence="1">The sequence shown here is derived from an EMBL/GenBank/DDBJ whole genome shotgun (WGS) entry which is preliminary data.</text>
</comment>
<evidence type="ECO:0000313" key="1">
    <source>
        <dbReference type="EMBL" id="KAA5604381.1"/>
    </source>
</evidence>
<organism evidence="1 2">
    <name type="scientific">Roseospira marina</name>
    <dbReference type="NCBI Taxonomy" id="140057"/>
    <lineage>
        <taxon>Bacteria</taxon>
        <taxon>Pseudomonadati</taxon>
        <taxon>Pseudomonadota</taxon>
        <taxon>Alphaproteobacteria</taxon>
        <taxon>Rhodospirillales</taxon>
        <taxon>Rhodospirillaceae</taxon>
        <taxon>Roseospira</taxon>
    </lineage>
</organism>
<proteinExistence type="predicted"/>
<keyword evidence="2" id="KW-1185">Reference proteome</keyword>
<evidence type="ECO:0000313" key="2">
    <source>
        <dbReference type="Proteomes" id="UP000324065"/>
    </source>
</evidence>
<gene>
    <name evidence="1" type="ORF">F1188_16095</name>
</gene>
<accession>A0A5M6I864</accession>